<evidence type="ECO:0000256" key="2">
    <source>
        <dbReference type="ARBA" id="ARBA00005582"/>
    </source>
</evidence>
<dbReference type="PROSITE" id="PS00893">
    <property type="entry name" value="NUDIX_BOX"/>
    <property type="match status" value="1"/>
</dbReference>
<evidence type="ECO:0000259" key="7">
    <source>
        <dbReference type="PROSITE" id="PS51462"/>
    </source>
</evidence>
<gene>
    <name evidence="8" type="ORF">VitviT2T_001648</name>
</gene>
<comment type="similarity">
    <text evidence="2">Belongs to the Nudix hydrolase family.</text>
</comment>
<dbReference type="PANTHER" id="PTHR12629:SF71">
    <property type="entry name" value="HYDROLASE 13, MITOCHONDRIAL, PUTATIVE, EXPRESSED-RELATED"/>
    <property type="match status" value="1"/>
</dbReference>
<evidence type="ECO:0000313" key="9">
    <source>
        <dbReference type="Proteomes" id="UP001227230"/>
    </source>
</evidence>
<dbReference type="CDD" id="cd04666">
    <property type="entry name" value="NUDIX_DIPP2_like_Nudt4"/>
    <property type="match status" value="1"/>
</dbReference>
<reference evidence="8 9" key="1">
    <citation type="journal article" date="2023" name="Hortic Res">
        <title>The complete reference genome for grapevine (Vitis vinifera L.) genetics and breeding.</title>
        <authorList>
            <person name="Shi X."/>
            <person name="Cao S."/>
            <person name="Wang X."/>
            <person name="Huang S."/>
            <person name="Wang Y."/>
            <person name="Liu Z."/>
            <person name="Liu W."/>
            <person name="Leng X."/>
            <person name="Peng Y."/>
            <person name="Wang N."/>
            <person name="Wang Y."/>
            <person name="Ma Z."/>
            <person name="Xu X."/>
            <person name="Zhang F."/>
            <person name="Xue H."/>
            <person name="Zhong H."/>
            <person name="Wang Y."/>
            <person name="Zhang K."/>
            <person name="Velt A."/>
            <person name="Avia K."/>
            <person name="Holtgrawe D."/>
            <person name="Grimplet J."/>
            <person name="Matus J.T."/>
            <person name="Ware D."/>
            <person name="Wu X."/>
            <person name="Wang H."/>
            <person name="Liu C."/>
            <person name="Fang Y."/>
            <person name="Rustenholz C."/>
            <person name="Cheng Z."/>
            <person name="Xiao H."/>
            <person name="Zhou Y."/>
        </authorList>
    </citation>
    <scope>NUCLEOTIDE SEQUENCE [LARGE SCALE GENOMIC DNA]</scope>
    <source>
        <strain evidence="9">cv. Pinot noir / PN40024</strain>
        <tissue evidence="8">Leaf</tissue>
    </source>
</reference>
<evidence type="ECO:0000256" key="5">
    <source>
        <dbReference type="ARBA" id="ARBA00022842"/>
    </source>
</evidence>
<keyword evidence="5" id="KW-0460">Magnesium</keyword>
<keyword evidence="9" id="KW-1185">Reference proteome</keyword>
<evidence type="ECO:0000313" key="8">
    <source>
        <dbReference type="EMBL" id="WJZ81831.1"/>
    </source>
</evidence>
<dbReference type="InterPro" id="IPR015797">
    <property type="entry name" value="NUDIX_hydrolase-like_dom_sf"/>
</dbReference>
<feature type="domain" description="Nudix hydrolase" evidence="7">
    <location>
        <begin position="127"/>
        <end position="272"/>
    </location>
</feature>
<evidence type="ECO:0000256" key="3">
    <source>
        <dbReference type="ARBA" id="ARBA00022723"/>
    </source>
</evidence>
<protein>
    <recommendedName>
        <fullName evidence="7">Nudix hydrolase domain-containing protein</fullName>
    </recommendedName>
</protein>
<keyword evidence="4" id="KW-0378">Hydrolase</keyword>
<keyword evidence="6" id="KW-0812">Transmembrane</keyword>
<evidence type="ECO:0000256" key="4">
    <source>
        <dbReference type="ARBA" id="ARBA00022801"/>
    </source>
</evidence>
<dbReference type="SUPFAM" id="SSF55811">
    <property type="entry name" value="Nudix"/>
    <property type="match status" value="1"/>
</dbReference>
<evidence type="ECO:0000256" key="1">
    <source>
        <dbReference type="ARBA" id="ARBA00001946"/>
    </source>
</evidence>
<comment type="cofactor">
    <cofactor evidence="1">
        <name>Mg(2+)</name>
        <dbReference type="ChEBI" id="CHEBI:18420"/>
    </cofactor>
</comment>
<keyword evidence="6" id="KW-0472">Membrane</keyword>
<dbReference type="Proteomes" id="UP001227230">
    <property type="component" value="Chromosome 1"/>
</dbReference>
<evidence type="ECO:0000256" key="6">
    <source>
        <dbReference type="SAM" id="Phobius"/>
    </source>
</evidence>
<keyword evidence="6" id="KW-1133">Transmembrane helix</keyword>
<dbReference type="InterPro" id="IPR047198">
    <property type="entry name" value="DDP-like_NUDIX"/>
</dbReference>
<accession>A0ABY9BGC0</accession>
<feature type="transmembrane region" description="Helical" evidence="6">
    <location>
        <begin position="38"/>
        <end position="59"/>
    </location>
</feature>
<dbReference type="EMBL" id="CP126648">
    <property type="protein sequence ID" value="WJZ81831.1"/>
    <property type="molecule type" value="Genomic_DNA"/>
</dbReference>
<dbReference type="PANTHER" id="PTHR12629">
    <property type="entry name" value="DIPHOSPHOINOSITOL POLYPHOSPHATE PHOSPHOHYDROLASE"/>
    <property type="match status" value="1"/>
</dbReference>
<dbReference type="Pfam" id="PF00293">
    <property type="entry name" value="NUDIX"/>
    <property type="match status" value="1"/>
</dbReference>
<dbReference type="PROSITE" id="PS51462">
    <property type="entry name" value="NUDIX"/>
    <property type="match status" value="1"/>
</dbReference>
<sequence>MLQGVRGITERERGGVDLVSARSCSDFSVKDRAYRFSFLHFLISKLLVVAVIDCIWLQVLKLGSGGGASSMRIVLRSSIASFSSSSSSQVATSTLGFAFRGFFPSSRIMMSSVQARIGRERQRYKDHLRLVAGCIPFKFEKIVDGHTRNPESRLLVLMISSPNRHDLVFPKGGWENDETVEQAACREALEEAGVRGILGENHLGEWEFRSKSKQNNCSLEGGCRGYMFALQVTEELESWPEQALHDRKWLTPKDAFKLCRYDWMREALKNFLTSLPEDKKNEMREELVEFSMMPVPDAAKERSILSSGRFGKTSVMQRLEGSYNKSKNFSFAALDLASGSAVEVDLSSEESWV</sequence>
<organism evidence="8 9">
    <name type="scientific">Vitis vinifera</name>
    <name type="common">Grape</name>
    <dbReference type="NCBI Taxonomy" id="29760"/>
    <lineage>
        <taxon>Eukaryota</taxon>
        <taxon>Viridiplantae</taxon>
        <taxon>Streptophyta</taxon>
        <taxon>Embryophyta</taxon>
        <taxon>Tracheophyta</taxon>
        <taxon>Spermatophyta</taxon>
        <taxon>Magnoliopsida</taxon>
        <taxon>eudicotyledons</taxon>
        <taxon>Gunneridae</taxon>
        <taxon>Pentapetalae</taxon>
        <taxon>rosids</taxon>
        <taxon>Vitales</taxon>
        <taxon>Vitaceae</taxon>
        <taxon>Viteae</taxon>
        <taxon>Vitis</taxon>
    </lineage>
</organism>
<dbReference type="Gene3D" id="3.90.79.10">
    <property type="entry name" value="Nucleoside Triphosphate Pyrophosphohydrolase"/>
    <property type="match status" value="1"/>
</dbReference>
<name>A0ABY9BGC0_VITVI</name>
<dbReference type="InterPro" id="IPR020084">
    <property type="entry name" value="NUDIX_hydrolase_CS"/>
</dbReference>
<keyword evidence="3" id="KW-0479">Metal-binding</keyword>
<dbReference type="InterPro" id="IPR000086">
    <property type="entry name" value="NUDIX_hydrolase_dom"/>
</dbReference>
<proteinExistence type="inferred from homology"/>